<gene>
    <name evidence="4" type="ORF">S40285_10555</name>
</gene>
<dbReference type="Proteomes" id="UP000028524">
    <property type="component" value="Unassembled WGS sequence"/>
</dbReference>
<evidence type="ECO:0000256" key="3">
    <source>
        <dbReference type="SAM" id="Phobius"/>
    </source>
</evidence>
<evidence type="ECO:0000256" key="1">
    <source>
        <dbReference type="SAM" id="Coils"/>
    </source>
</evidence>
<keyword evidence="3" id="KW-0472">Membrane</keyword>
<feature type="compositionally biased region" description="Polar residues" evidence="2">
    <location>
        <begin position="16"/>
        <end position="26"/>
    </location>
</feature>
<keyword evidence="5" id="KW-1185">Reference proteome</keyword>
<keyword evidence="3" id="KW-0812">Transmembrane</keyword>
<keyword evidence="3" id="KW-1133">Transmembrane helix</keyword>
<dbReference type="OrthoDB" id="10071171at2759"/>
<evidence type="ECO:0000313" key="4">
    <source>
        <dbReference type="EMBL" id="KFA67528.1"/>
    </source>
</evidence>
<dbReference type="STRING" id="1283841.A0A084QU93"/>
<accession>A0A084QU93</accession>
<evidence type="ECO:0000313" key="5">
    <source>
        <dbReference type="Proteomes" id="UP000028524"/>
    </source>
</evidence>
<evidence type="ECO:0000256" key="2">
    <source>
        <dbReference type="SAM" id="MobiDB-lite"/>
    </source>
</evidence>
<reference evidence="4 5" key="1">
    <citation type="journal article" date="2014" name="BMC Genomics">
        <title>Comparative genome sequencing reveals chemotype-specific gene clusters in the toxigenic black mold Stachybotrys.</title>
        <authorList>
            <person name="Semeiks J."/>
            <person name="Borek D."/>
            <person name="Otwinowski Z."/>
            <person name="Grishin N.V."/>
        </authorList>
    </citation>
    <scope>NUCLEOTIDE SEQUENCE [LARGE SCALE GENOMIC DNA]</scope>
    <source>
        <strain evidence="4 5">IBT 40285</strain>
    </source>
</reference>
<dbReference type="InParanoid" id="A0A084QU93"/>
<dbReference type="HOGENOM" id="CLU_035452_0_0_1"/>
<feature type="transmembrane region" description="Helical" evidence="3">
    <location>
        <begin position="277"/>
        <end position="298"/>
    </location>
</feature>
<name>A0A084QU93_STAC4</name>
<feature type="region of interest" description="Disordered" evidence="2">
    <location>
        <begin position="1"/>
        <end position="44"/>
    </location>
</feature>
<keyword evidence="1" id="KW-0175">Coiled coil</keyword>
<feature type="coiled-coil region" evidence="1">
    <location>
        <begin position="222"/>
        <end position="249"/>
    </location>
</feature>
<dbReference type="EMBL" id="KL660190">
    <property type="protein sequence ID" value="KFA67528.1"/>
    <property type="molecule type" value="Genomic_DNA"/>
</dbReference>
<protein>
    <submittedName>
        <fullName evidence="4">Uncharacterized protein</fullName>
    </submittedName>
</protein>
<sequence>MERTNFKRAKRRSAKPGSNNDTSHPHNNVYAPMGASTDRHAKPGVPVVGVATEPHVVTLARQHGFATVQKMESEQGAQSVVRTFMTSLRDSEACVPAADFVCAMFPGAGLTTLEEEDNAQNEKIALLIEASLHEGRTVVEDDLGPLSATQLSRLHTIPEPAFTRLDHKNTSPNAELREIQDGINSWVRLSKKLSRQLSTIVAANDKFLTNSAGRFKGLGRYLSSIREIIDDLEAQNMKLTDRKSDWETLHQDLDTEHTSEAQELGNSQKRIADDSRYLSYLLIFWATPLALTLATLTLDTSFIPFVPRRSSFILVLFFVYSFMSILVLRGIRNYDYIAALSDALLGRKPWKPSDGWVTPQWARSRPQLPPDAPLERQEELHVHAGETLT</sequence>
<organism evidence="4 5">
    <name type="scientific">Stachybotrys chlorohalonatus (strain IBT 40285)</name>
    <dbReference type="NCBI Taxonomy" id="1283841"/>
    <lineage>
        <taxon>Eukaryota</taxon>
        <taxon>Fungi</taxon>
        <taxon>Dikarya</taxon>
        <taxon>Ascomycota</taxon>
        <taxon>Pezizomycotina</taxon>
        <taxon>Sordariomycetes</taxon>
        <taxon>Hypocreomycetidae</taxon>
        <taxon>Hypocreales</taxon>
        <taxon>Stachybotryaceae</taxon>
        <taxon>Stachybotrys</taxon>
    </lineage>
</organism>
<dbReference type="AlphaFoldDB" id="A0A084QU93"/>
<feature type="compositionally biased region" description="Basic residues" evidence="2">
    <location>
        <begin position="1"/>
        <end position="14"/>
    </location>
</feature>
<feature type="transmembrane region" description="Helical" evidence="3">
    <location>
        <begin position="310"/>
        <end position="328"/>
    </location>
</feature>
<proteinExistence type="predicted"/>